<dbReference type="Proteomes" id="UP000648075">
    <property type="component" value="Unassembled WGS sequence"/>
</dbReference>
<reference evidence="1" key="2">
    <citation type="submission" date="2020-09" db="EMBL/GenBank/DDBJ databases">
        <authorList>
            <person name="Sun Q."/>
            <person name="Kim S."/>
        </authorList>
    </citation>
    <scope>NUCLEOTIDE SEQUENCE</scope>
    <source>
        <strain evidence="1">KCTC 32255</strain>
    </source>
</reference>
<evidence type="ECO:0000313" key="2">
    <source>
        <dbReference type="Proteomes" id="UP000648075"/>
    </source>
</evidence>
<proteinExistence type="predicted"/>
<dbReference type="EMBL" id="BMZA01000003">
    <property type="protein sequence ID" value="GGZ00089.1"/>
    <property type="molecule type" value="Genomic_DNA"/>
</dbReference>
<organism evidence="1 2">
    <name type="scientific">Novosphingobium colocasiae</name>
    <dbReference type="NCBI Taxonomy" id="1256513"/>
    <lineage>
        <taxon>Bacteria</taxon>
        <taxon>Pseudomonadati</taxon>
        <taxon>Pseudomonadota</taxon>
        <taxon>Alphaproteobacteria</taxon>
        <taxon>Sphingomonadales</taxon>
        <taxon>Sphingomonadaceae</taxon>
        <taxon>Novosphingobium</taxon>
    </lineage>
</organism>
<comment type="caution">
    <text evidence="1">The sequence shown here is derived from an EMBL/GenBank/DDBJ whole genome shotgun (WGS) entry which is preliminary data.</text>
</comment>
<reference evidence="1" key="1">
    <citation type="journal article" date="2014" name="Int. J. Syst. Evol. Microbiol.">
        <title>Complete genome sequence of Corynebacterium casei LMG S-19264T (=DSM 44701T), isolated from a smear-ripened cheese.</title>
        <authorList>
            <consortium name="US DOE Joint Genome Institute (JGI-PGF)"/>
            <person name="Walter F."/>
            <person name="Albersmeier A."/>
            <person name="Kalinowski J."/>
            <person name="Ruckert C."/>
        </authorList>
    </citation>
    <scope>NUCLEOTIDE SEQUENCE</scope>
    <source>
        <strain evidence="1">KCTC 32255</strain>
    </source>
</reference>
<dbReference type="AlphaFoldDB" id="A0A918PCR8"/>
<evidence type="ECO:0000313" key="1">
    <source>
        <dbReference type="EMBL" id="GGZ00089.1"/>
    </source>
</evidence>
<accession>A0A918PCR8</accession>
<dbReference type="RefSeq" id="WP_189620405.1">
    <property type="nucleotide sequence ID" value="NZ_BMZA01000003.1"/>
</dbReference>
<sequence>MTVLDQVRGLIERLSPEPICDDCISEKLGLTVRQHANHKTRELAGTPGFERRKDICSICRGDKVVIRRVRK</sequence>
<keyword evidence="2" id="KW-1185">Reference proteome</keyword>
<protein>
    <submittedName>
        <fullName evidence="1">Uncharacterized protein</fullName>
    </submittedName>
</protein>
<gene>
    <name evidence="1" type="ORF">GCM10011614_13880</name>
</gene>
<name>A0A918PCR8_9SPHN</name>